<reference evidence="1 2" key="1">
    <citation type="submission" date="2019-04" db="EMBL/GenBank/DDBJ databases">
        <title>Novel bacteriophages capable of disrupting biofilms from clinical strains of Aeromonas hydrophila with intrinsic antibiotic resistance.</title>
        <authorList>
            <person name="Kabwe M."/>
            <person name="Brown T.L."/>
            <person name="Speirs L."/>
            <person name="Ku H."/>
            <person name="Leach M."/>
            <person name="Chan H.T."/>
            <person name="Petrovski S."/>
            <person name="Lock P."/>
            <person name="Tucci J."/>
        </authorList>
    </citation>
    <scope>NUCLEOTIDE SEQUENCE [LARGE SCALE GENOMIC DNA]</scope>
</reference>
<dbReference type="EMBL" id="MK838116">
    <property type="protein sequence ID" value="QDH47050.1"/>
    <property type="molecule type" value="Genomic_DNA"/>
</dbReference>
<dbReference type="Proteomes" id="UP000318420">
    <property type="component" value="Segment"/>
</dbReference>
<evidence type="ECO:0000313" key="2">
    <source>
        <dbReference type="Proteomes" id="UP000318420"/>
    </source>
</evidence>
<sequence>MIRQSTILAMTPIAMELSNKNIDLSDKVGDIIKGLNDVSAGAAAMTEDNVAVNLPEAADDGDHSMIQAEVNARLAAVIRASMGVISNCVKPILKDADRLISNCIGEGGALDAALSQIRIDMTNMEPAFLSSGMCPSEVPASFAQNPTINVNNIIKGNWPRIEDAHEVYQLINVDVDVINPFLTDPDEVKKVYNDFFADKYYWSIFESRVREGDVVNVLNPHHYKFSSFRSMVILSLLVNKFRSMDDPFDGVMGVSLEDYRANLNFLRDLTNTVLARFRFVWLDRAKAGLVIIDEDVKVAPATFGPLEGIETVQGTIRIGYNNSMLEVFANKEEESIIDYALGYTYAKYRGYKVRDVITDGDVVVSAYKEYIHGISAAMIVNADKQGREAFLTACRNFSTDEKNKGYLEVIKSDVPLSNRIAVAVNSRINLEGFFTEYLVNGIARGERSTMGTALAVELAEIFGSPIAAEILKNNMGGTPASIEQQRKILTGSIVAAILKRLV</sequence>
<organism evidence="1 2">
    <name type="scientific">Aeromonas phage LAh10</name>
    <dbReference type="NCBI Taxonomy" id="2591025"/>
    <lineage>
        <taxon>Viruses</taxon>
        <taxon>Duplodnaviria</taxon>
        <taxon>Heunggongvirae</taxon>
        <taxon>Uroviricota</taxon>
        <taxon>Caudoviricetes</taxon>
        <taxon>Chimalliviridae</taxon>
        <taxon>Ludhianavirus</taxon>
        <taxon>Ludhianavirus LAh10</taxon>
    </lineage>
</organism>
<evidence type="ECO:0000313" key="1">
    <source>
        <dbReference type="EMBL" id="QDH47050.1"/>
    </source>
</evidence>
<keyword evidence="2" id="KW-1185">Reference proteome</keyword>
<gene>
    <name evidence="1" type="ORF">LAh10_151</name>
</gene>
<accession>A0A514A191</accession>
<proteinExistence type="predicted"/>
<name>A0A514A191_9CAUD</name>
<protein>
    <submittedName>
        <fullName evidence="1">Uncharacterized protein</fullName>
    </submittedName>
</protein>